<proteinExistence type="predicted"/>
<dbReference type="Pfam" id="PF14541">
    <property type="entry name" value="TAXi_C"/>
    <property type="match status" value="1"/>
</dbReference>
<keyword evidence="1" id="KW-0645">Protease</keyword>
<feature type="domain" description="Peptidase A1" evidence="3">
    <location>
        <begin position="1"/>
        <end position="105"/>
    </location>
</feature>
<dbReference type="InterPro" id="IPR032799">
    <property type="entry name" value="TAXi_C"/>
</dbReference>
<accession>A0A6D2KVK7</accession>
<dbReference type="Proteomes" id="UP000467841">
    <property type="component" value="Unassembled WGS sequence"/>
</dbReference>
<dbReference type="Gene3D" id="2.40.70.10">
    <property type="entry name" value="Acid Proteases"/>
    <property type="match status" value="1"/>
</dbReference>
<reference evidence="4" key="1">
    <citation type="submission" date="2020-01" db="EMBL/GenBank/DDBJ databases">
        <authorList>
            <person name="Mishra B."/>
        </authorList>
    </citation>
    <scope>NUCLEOTIDE SEQUENCE [LARGE SCALE GENOMIC DNA]</scope>
</reference>
<protein>
    <recommendedName>
        <fullName evidence="3">Peptidase A1 domain-containing protein</fullName>
    </recommendedName>
</protein>
<dbReference type="GO" id="GO:0005576">
    <property type="term" value="C:extracellular region"/>
    <property type="evidence" value="ECO:0007669"/>
    <property type="project" value="TreeGrafter"/>
</dbReference>
<dbReference type="PANTHER" id="PTHR47967:SF66">
    <property type="entry name" value="ASPARTIC PROTEINASE CDR1-RELATED"/>
    <property type="match status" value="1"/>
</dbReference>
<comment type="caution">
    <text evidence="4">The sequence shown here is derived from an EMBL/GenBank/DDBJ whole genome shotgun (WGS) entry which is preliminary data.</text>
</comment>
<dbReference type="PROSITE" id="PS51767">
    <property type="entry name" value="PEPTIDASE_A1"/>
    <property type="match status" value="1"/>
</dbReference>
<keyword evidence="5" id="KW-1185">Reference proteome</keyword>
<dbReference type="OrthoDB" id="1741242at2759"/>
<name>A0A6D2KVK7_9BRAS</name>
<dbReference type="AlphaFoldDB" id="A0A6D2KVK7"/>
<dbReference type="EMBL" id="CACVBM020001640">
    <property type="protein sequence ID" value="CAA7056450.1"/>
    <property type="molecule type" value="Genomic_DNA"/>
</dbReference>
<keyword evidence="2" id="KW-0378">Hydrolase</keyword>
<evidence type="ECO:0000256" key="2">
    <source>
        <dbReference type="ARBA" id="ARBA00022801"/>
    </source>
</evidence>
<dbReference type="InterPro" id="IPR021109">
    <property type="entry name" value="Peptidase_aspartic_dom_sf"/>
</dbReference>
<evidence type="ECO:0000313" key="5">
    <source>
        <dbReference type="Proteomes" id="UP000467841"/>
    </source>
</evidence>
<gene>
    <name evidence="4" type="ORF">MERR_LOCUS43686</name>
</gene>
<organism evidence="4 5">
    <name type="scientific">Microthlaspi erraticum</name>
    <dbReference type="NCBI Taxonomy" id="1685480"/>
    <lineage>
        <taxon>Eukaryota</taxon>
        <taxon>Viridiplantae</taxon>
        <taxon>Streptophyta</taxon>
        <taxon>Embryophyta</taxon>
        <taxon>Tracheophyta</taxon>
        <taxon>Spermatophyta</taxon>
        <taxon>Magnoliopsida</taxon>
        <taxon>eudicotyledons</taxon>
        <taxon>Gunneridae</taxon>
        <taxon>Pentapetalae</taxon>
        <taxon>rosids</taxon>
        <taxon>malvids</taxon>
        <taxon>Brassicales</taxon>
        <taxon>Brassicaceae</taxon>
        <taxon>Coluteocarpeae</taxon>
        <taxon>Microthlaspi</taxon>
    </lineage>
</organism>
<dbReference type="GO" id="GO:0008233">
    <property type="term" value="F:peptidase activity"/>
    <property type="evidence" value="ECO:0007669"/>
    <property type="project" value="UniProtKB-KW"/>
</dbReference>
<dbReference type="SUPFAM" id="SSF50630">
    <property type="entry name" value="Acid proteases"/>
    <property type="match status" value="1"/>
</dbReference>
<evidence type="ECO:0000313" key="4">
    <source>
        <dbReference type="EMBL" id="CAA7056450.1"/>
    </source>
</evidence>
<evidence type="ECO:0000256" key="1">
    <source>
        <dbReference type="ARBA" id="ARBA00022670"/>
    </source>
</evidence>
<evidence type="ECO:0000259" key="3">
    <source>
        <dbReference type="PROSITE" id="PS51767"/>
    </source>
</evidence>
<dbReference type="InterPro" id="IPR051708">
    <property type="entry name" value="Plant_Aspart_Prot_A1"/>
</dbReference>
<dbReference type="GO" id="GO:0006508">
    <property type="term" value="P:proteolysis"/>
    <property type="evidence" value="ECO:0007669"/>
    <property type="project" value="UniProtKB-KW"/>
</dbReference>
<dbReference type="InterPro" id="IPR033121">
    <property type="entry name" value="PEPTIDASE_A1"/>
</dbReference>
<sequence>MLPTAFYSKLEAAVASSIKAERKKDPESGLSLCYNANADVKDPNITIHFDGADVKLNIFNSFVQVSKDLVCFAFLETEGDAIYGNLSQMDFLVGYDTVSKMLSFKPADCAKM</sequence>
<dbReference type="PANTHER" id="PTHR47967">
    <property type="entry name" value="OS07G0603500 PROTEIN-RELATED"/>
    <property type="match status" value="1"/>
</dbReference>